<gene>
    <name evidence="2" type="ORF">JOC27_002101</name>
</gene>
<evidence type="ECO:0000313" key="3">
    <source>
        <dbReference type="Proteomes" id="UP000823201"/>
    </source>
</evidence>
<feature type="region of interest" description="Disordered" evidence="1">
    <location>
        <begin position="1"/>
        <end position="49"/>
    </location>
</feature>
<feature type="compositionally biased region" description="Basic and acidic residues" evidence="1">
    <location>
        <begin position="1"/>
        <end position="30"/>
    </location>
</feature>
<protein>
    <submittedName>
        <fullName evidence="2">Uncharacterized protein</fullName>
    </submittedName>
</protein>
<keyword evidence="3" id="KW-1185">Reference proteome</keyword>
<comment type="caution">
    <text evidence="2">The sequence shown here is derived from an EMBL/GenBank/DDBJ whole genome shotgun (WGS) entry which is preliminary data.</text>
</comment>
<name>A0ABS2QA16_9BACL</name>
<organism evidence="2 3">
    <name type="scientific">Sporolactobacillus spathodeae</name>
    <dbReference type="NCBI Taxonomy" id="1465502"/>
    <lineage>
        <taxon>Bacteria</taxon>
        <taxon>Bacillati</taxon>
        <taxon>Bacillota</taxon>
        <taxon>Bacilli</taxon>
        <taxon>Bacillales</taxon>
        <taxon>Sporolactobacillaceae</taxon>
        <taxon>Sporolactobacillus</taxon>
    </lineage>
</organism>
<accession>A0ABS2QA16</accession>
<dbReference type="RefSeq" id="WP_205007191.1">
    <property type="nucleotide sequence ID" value="NZ_CBCRXA010000028.1"/>
</dbReference>
<dbReference type="EMBL" id="JAFBEV010000020">
    <property type="protein sequence ID" value="MBM7658639.1"/>
    <property type="molecule type" value="Genomic_DNA"/>
</dbReference>
<evidence type="ECO:0000313" key="2">
    <source>
        <dbReference type="EMBL" id="MBM7658639.1"/>
    </source>
</evidence>
<proteinExistence type="predicted"/>
<reference evidence="2 3" key="1">
    <citation type="submission" date="2021-01" db="EMBL/GenBank/DDBJ databases">
        <title>Genomic Encyclopedia of Type Strains, Phase IV (KMG-IV): sequencing the most valuable type-strain genomes for metagenomic binning, comparative biology and taxonomic classification.</title>
        <authorList>
            <person name="Goeker M."/>
        </authorList>
    </citation>
    <scope>NUCLEOTIDE SEQUENCE [LARGE SCALE GENOMIC DNA]</scope>
    <source>
        <strain evidence="2 3">DSM 100968</strain>
    </source>
</reference>
<sequence length="49" mass="5790">MNKEQEFTHQFKNRDHTGEHRNGRLAREKNSNSGHSGVPNEYVHDKKED</sequence>
<evidence type="ECO:0000256" key="1">
    <source>
        <dbReference type="SAM" id="MobiDB-lite"/>
    </source>
</evidence>
<dbReference type="Proteomes" id="UP000823201">
    <property type="component" value="Unassembled WGS sequence"/>
</dbReference>